<proteinExistence type="inferred from homology"/>
<dbReference type="SUPFAM" id="SSF53822">
    <property type="entry name" value="Periplasmic binding protein-like I"/>
    <property type="match status" value="1"/>
</dbReference>
<dbReference type="PROSITE" id="PS51257">
    <property type="entry name" value="PROKAR_LIPOPROTEIN"/>
    <property type="match status" value="1"/>
</dbReference>
<dbReference type="GO" id="GO:0006865">
    <property type="term" value="P:amino acid transport"/>
    <property type="evidence" value="ECO:0007669"/>
    <property type="project" value="UniProtKB-KW"/>
</dbReference>
<keyword evidence="2 5" id="KW-0732">Signal</keyword>
<name>A0AAE3VP19_9HYPH</name>
<dbReference type="PANTHER" id="PTHR30483">
    <property type="entry name" value="LEUCINE-SPECIFIC-BINDING PROTEIN"/>
    <property type="match status" value="1"/>
</dbReference>
<keyword evidence="3" id="KW-0029">Amino-acid transport</keyword>
<feature type="compositionally biased region" description="Low complexity" evidence="4">
    <location>
        <begin position="30"/>
        <end position="45"/>
    </location>
</feature>
<evidence type="ECO:0000259" key="6">
    <source>
        <dbReference type="Pfam" id="PF13458"/>
    </source>
</evidence>
<evidence type="ECO:0000256" key="1">
    <source>
        <dbReference type="ARBA" id="ARBA00010062"/>
    </source>
</evidence>
<keyword evidence="8" id="KW-1185">Reference proteome</keyword>
<evidence type="ECO:0000256" key="5">
    <source>
        <dbReference type="SAM" id="SignalP"/>
    </source>
</evidence>
<sequence length="396" mass="40477">MARSRIVSRLARTVAVFGLAGTLAACVGTPTGPQTPSRPTQPSQPAGEVIGSGSVPVALLLPMSAGGEAAGLATAFRNAAELAMDDFPNSDIRILVRDTGGTQGGAQAAAQAVLGEGAKLILGPVFSPAVAGAAGPARQAGVPVIAFSTDATVAKRGVYLLSFLPRQDADRIVSYAISKGSTSLAALVPDNGYGLVMEAAFREAVSRGNGQVVAVERYQQEPGDMAAKAAAIASKGSQVRGIFMPNGGRDPGVLAAALRENGLSSAKYLGSGQWDDPNVLESEALSGSWYPAPQGRGFSSFESKYQRKFGAPPPRTSSLAYDAASLAAGLVRARGATAFTDDMLTNPDGFLGVDGIFRFLPDGRSQRGLAVYEVLGNGNSKVVSPAPRSFTQGGGF</sequence>
<dbReference type="RefSeq" id="WP_306886006.1">
    <property type="nucleotide sequence ID" value="NZ_JAUSUL010000002.1"/>
</dbReference>
<dbReference type="Pfam" id="PF13458">
    <property type="entry name" value="Peripla_BP_6"/>
    <property type="match status" value="1"/>
</dbReference>
<dbReference type="Proteomes" id="UP001229244">
    <property type="component" value="Unassembled WGS sequence"/>
</dbReference>
<accession>A0AAE3VP19</accession>
<dbReference type="InterPro" id="IPR028081">
    <property type="entry name" value="Leu-bd"/>
</dbReference>
<keyword evidence="3" id="KW-0813">Transport</keyword>
<feature type="region of interest" description="Disordered" evidence="4">
    <location>
        <begin position="30"/>
        <end position="49"/>
    </location>
</feature>
<dbReference type="InterPro" id="IPR051010">
    <property type="entry name" value="BCAA_transport"/>
</dbReference>
<organism evidence="7 8">
    <name type="scientific">Amorphus orientalis</name>
    <dbReference type="NCBI Taxonomy" id="649198"/>
    <lineage>
        <taxon>Bacteria</taxon>
        <taxon>Pseudomonadati</taxon>
        <taxon>Pseudomonadota</taxon>
        <taxon>Alphaproteobacteria</taxon>
        <taxon>Hyphomicrobiales</taxon>
        <taxon>Amorphaceae</taxon>
        <taxon>Amorphus</taxon>
    </lineage>
</organism>
<evidence type="ECO:0000256" key="3">
    <source>
        <dbReference type="ARBA" id="ARBA00022970"/>
    </source>
</evidence>
<protein>
    <submittedName>
        <fullName evidence="7">ABC-type branched-subunit amino acid transport system substrate-binding protein</fullName>
    </submittedName>
</protein>
<dbReference type="AlphaFoldDB" id="A0AAE3VP19"/>
<dbReference type="CDD" id="cd06339">
    <property type="entry name" value="PBP1_YraM_LppC_lipoprotein-like"/>
    <property type="match status" value="1"/>
</dbReference>
<evidence type="ECO:0000313" key="8">
    <source>
        <dbReference type="Proteomes" id="UP001229244"/>
    </source>
</evidence>
<evidence type="ECO:0000313" key="7">
    <source>
        <dbReference type="EMBL" id="MDQ0316179.1"/>
    </source>
</evidence>
<comment type="similarity">
    <text evidence="1">Belongs to the leucine-binding protein family.</text>
</comment>
<evidence type="ECO:0000256" key="4">
    <source>
        <dbReference type="SAM" id="MobiDB-lite"/>
    </source>
</evidence>
<evidence type="ECO:0000256" key="2">
    <source>
        <dbReference type="ARBA" id="ARBA00022729"/>
    </source>
</evidence>
<dbReference type="EMBL" id="JAUSUL010000002">
    <property type="protein sequence ID" value="MDQ0316179.1"/>
    <property type="molecule type" value="Genomic_DNA"/>
</dbReference>
<dbReference type="PANTHER" id="PTHR30483:SF6">
    <property type="entry name" value="PERIPLASMIC BINDING PROTEIN OF ABC TRANSPORTER FOR NATURAL AMINO ACIDS"/>
    <property type="match status" value="1"/>
</dbReference>
<feature type="domain" description="Leucine-binding protein" evidence="6">
    <location>
        <begin position="55"/>
        <end position="377"/>
    </location>
</feature>
<dbReference type="Gene3D" id="3.40.50.2300">
    <property type="match status" value="2"/>
</dbReference>
<dbReference type="InterPro" id="IPR028082">
    <property type="entry name" value="Peripla_BP_I"/>
</dbReference>
<feature type="chain" id="PRO_5041898357" evidence="5">
    <location>
        <begin position="26"/>
        <end position="396"/>
    </location>
</feature>
<reference evidence="7" key="1">
    <citation type="submission" date="2023-07" db="EMBL/GenBank/DDBJ databases">
        <title>Genomic Encyclopedia of Type Strains, Phase IV (KMG-IV): sequencing the most valuable type-strain genomes for metagenomic binning, comparative biology and taxonomic classification.</title>
        <authorList>
            <person name="Goeker M."/>
        </authorList>
    </citation>
    <scope>NUCLEOTIDE SEQUENCE</scope>
    <source>
        <strain evidence="7">DSM 21202</strain>
    </source>
</reference>
<feature type="signal peptide" evidence="5">
    <location>
        <begin position="1"/>
        <end position="25"/>
    </location>
</feature>
<gene>
    <name evidence="7" type="ORF">J2S73_002636</name>
</gene>
<comment type="caution">
    <text evidence="7">The sequence shown here is derived from an EMBL/GenBank/DDBJ whole genome shotgun (WGS) entry which is preliminary data.</text>
</comment>